<feature type="repeat" description="CSPG" evidence="10">
    <location>
        <begin position="254"/>
        <end position="353"/>
    </location>
</feature>
<evidence type="ECO:0000256" key="4">
    <source>
        <dbReference type="ARBA" id="ARBA00022737"/>
    </source>
</evidence>
<evidence type="ECO:0000256" key="8">
    <source>
        <dbReference type="ARBA" id="ARBA00023180"/>
    </source>
</evidence>
<dbReference type="InterPro" id="IPR016187">
    <property type="entry name" value="CTDL_fold"/>
</dbReference>
<dbReference type="InterPro" id="IPR001304">
    <property type="entry name" value="C-type_lectin-like"/>
</dbReference>
<comment type="similarity">
    <text evidence="1">Belongs to the FRAS1 family.</text>
</comment>
<feature type="repeat" description="CSPG" evidence="10">
    <location>
        <begin position="999"/>
        <end position="1101"/>
    </location>
</feature>
<dbReference type="InterPro" id="IPR003644">
    <property type="entry name" value="Calx_beta"/>
</dbReference>
<comment type="caution">
    <text evidence="15">The sequence shown here is derived from an EMBL/GenBank/DDBJ whole genome shotgun (WGS) entry which is preliminary data.</text>
</comment>
<feature type="compositionally biased region" description="Low complexity" evidence="11">
    <location>
        <begin position="1831"/>
        <end position="1840"/>
    </location>
</feature>
<evidence type="ECO:0000259" key="13">
    <source>
        <dbReference type="PROSITE" id="PS50041"/>
    </source>
</evidence>
<dbReference type="GO" id="GO:0007156">
    <property type="term" value="P:homophilic cell adhesion via plasma membrane adhesion molecules"/>
    <property type="evidence" value="ECO:0007669"/>
    <property type="project" value="InterPro"/>
</dbReference>
<dbReference type="InterPro" id="IPR051561">
    <property type="entry name" value="FRAS1_ECM"/>
</dbReference>
<keyword evidence="2" id="KW-0479">Metal-binding</keyword>
<dbReference type="Pfam" id="PF03160">
    <property type="entry name" value="Calx-beta"/>
    <property type="match status" value="1"/>
</dbReference>
<dbReference type="Pfam" id="PF16184">
    <property type="entry name" value="Cadherin_3"/>
    <property type="match status" value="12"/>
</dbReference>
<keyword evidence="7" id="KW-1015">Disulfide bond</keyword>
<feature type="signal peptide" evidence="12">
    <location>
        <begin position="1"/>
        <end position="17"/>
    </location>
</feature>
<dbReference type="PROSITE" id="PS00615">
    <property type="entry name" value="C_TYPE_LECTIN_1"/>
    <property type="match status" value="1"/>
</dbReference>
<evidence type="ECO:0000256" key="10">
    <source>
        <dbReference type="PROSITE-ProRule" id="PRU01201"/>
    </source>
</evidence>
<dbReference type="Proteomes" id="UP000807504">
    <property type="component" value="Unassembled WGS sequence"/>
</dbReference>
<evidence type="ECO:0000313" key="15">
    <source>
        <dbReference type="EMBL" id="KAF8785360.1"/>
    </source>
</evidence>
<dbReference type="CDD" id="cd00037">
    <property type="entry name" value="CLECT"/>
    <property type="match status" value="1"/>
</dbReference>
<dbReference type="InterPro" id="IPR039005">
    <property type="entry name" value="CSPG_rpt"/>
</dbReference>
<dbReference type="InterPro" id="IPR016186">
    <property type="entry name" value="C-type_lectin-like/link_sf"/>
</dbReference>
<evidence type="ECO:0000256" key="11">
    <source>
        <dbReference type="SAM" id="MobiDB-lite"/>
    </source>
</evidence>
<feature type="repeat" description="CSPG" evidence="10">
    <location>
        <begin position="484"/>
        <end position="578"/>
    </location>
</feature>
<dbReference type="InterPro" id="IPR018378">
    <property type="entry name" value="C-type_lectin_CS"/>
</dbReference>
<dbReference type="GO" id="GO:0007154">
    <property type="term" value="P:cell communication"/>
    <property type="evidence" value="ECO:0007669"/>
    <property type="project" value="InterPro"/>
</dbReference>
<evidence type="ECO:0000256" key="9">
    <source>
        <dbReference type="PROSITE-ProRule" id="PRU00043"/>
    </source>
</evidence>
<feature type="repeat" description="CSPG" evidence="10">
    <location>
        <begin position="603"/>
        <end position="717"/>
    </location>
</feature>
<dbReference type="SUPFAM" id="SSF141072">
    <property type="entry name" value="CalX-like"/>
    <property type="match status" value="1"/>
</dbReference>
<proteinExistence type="inferred from homology"/>
<dbReference type="Gene3D" id="3.10.100.10">
    <property type="entry name" value="Mannose-Binding Protein A, subunit A"/>
    <property type="match status" value="1"/>
</dbReference>
<gene>
    <name evidence="15" type="ORF">HNY73_010912</name>
</gene>
<keyword evidence="8" id="KW-0325">Glycoprotein</keyword>
<sequence length="2076" mass="235652">MELYLLFPLFMFVHASGLLLSKIEDIHVLIGREVFLKPTDIQFQNLTNDSVCKIEVINNEPMTQQVGVLIPQVFDCDFNSRTVKYVHHGSPLLSNDTVKFRAYKLLERDTVSEYFDMLIIIENDSYEVVQPGLPLVIKEFFGITDPVDDAILNFNFSRKDGAICKVRMSRHISHRPAHGQVIVGRERRSIDVIKRRCDDFLQLGLRYEHLKPPSPNIDFIFIIVEVSDPYLNGGDLITEWYQIPVIIEPGFPNLPPKASFSGMYLMDVDQFIITAITPAVLSATDSETPSDQLVFNISKPLLLHQGSIVHLSDHTRPINSFKQSDLNNFDIAYKPPARSFKDRQMFEIGFIIRDPDFAFSEPFTMHIAIRPAITTAPRVSMNVGMVLLEGQSRPLRINNLEVVDSDNIHDVKIFVTGGLHHGRLEVNGKPAVSFTQQDVTSEAVVYYHDDSDSVRDSIHLRIYDGFHSTHVKFPITIIPKDDNYPSLVINVGLKMREGSEVQITPSLLRAIDQDTTDEHVKFVITKPPSTGTIWKKFSWEKAGNDIFAFTQQDLNKGIIYYHHNGDEVFTDSFEIILQDANNPPNVSPTYTVFVRIMPVGDDPPKRDPASSFSLEVKEVDIGHFSSRNLHFMDIDSRDNEIVFTITTSPRFIGSFAHSDPGKIVALPNDAVIADVFNMSAIKSFTQEQINHQKIAYLPPAEEIGPNPLYLQFMFSVTDKDKNTVTDQVFNITILPVNNQVPQLHTGELLVEEGSSTLLSTNELSVYDPDTLSSDLQMSLFTVPLYGSIRRSEQPLRVGDLLSLDDILTLRLEYTHDNSENFKDSFKVGVNDGLHFVSGDVLVSIDPVDDEKPVWKRDLQPQISVTEGGKVLLTSECPTELMSHHVKEHLLQKSAFMQLTSGNLVLAATDVDTDDTLLYFILTESPQFGNVMLDKRKTNRFTQMDIFNKEVFYVHNNQEIGPNPKEDSMTFIVTDKAFPRLMPHNSHKVFVTILPQNTQSPRLYFKRAILVEEGQRSAITEENLSATDDDTFSGELLIVITKQPEYGYIENSRPSPGYEKSKISKKISAFPLQDVKDGFITFVQHNHSGIEPESDDFEVFVTDGVHNSTAVLVYVSIVLLNDEVPYFSLSNITVDEGALYLMNNESVIAGDRDYPGDILVLSVRNKPRHGSLTHFLQAVNNGPLLEIPFNQLTLENFEKIVYHHDGSENFADSFTLSLNDGVHSVTRTCFVDVNPVNDEPPVLKKNIAAKNVELQGSYVLSNAVLYSEDADSNSSEILYKIIQTVAFGNLEKNSDGEWVLLNPLEFSQEEINLNLIRYRQISKPSSVYEDSFTFYLYDGLHKSPTSTYLLNLVDYGKSSLNVVIEKFIVEFGNRAVLNSSFLMAFDNSSRTEDILFHVIKPPSYGNLIFNTNTSTFAENFTIFNLMNNQLSYKHNDSFNAKNDSFELMITNGVIVKNLTFSISISNANNVPVLEKLSPLFVNMLENKSNIITSENLLFSEPSLLPIKILYSVIEQPKYGYLIYNQNFPYPKKFTQEDVDKGLVSYWAHSNFSSSDRFIFRVSVDKKDIDEQKGNQLIGSNVFQIFSKFVEESPSVFINSPTNLDNVWHSHLGFSINSYNLKATYFNSSAKMVKFTVVKYLDHGYLFHLRDEKIVRTFSQEDINEQLIIIILKNGMETYDYFTFRVSVNESTFSKEYRMDFQWAVVFFPYAEYSVCEDSGSLNIAIQRSGNVNISSYVTISAIEQTAKEGLDYVSRRVSKIQFDPGKTDTTWKIVIVKDDLEEAPIEQMQVTLTDPENCIIINHNRTIVSIYDLNRGSCSQIPVGDPRGSKVANSNFPASFDSSDDSEEGNGDGKNTNILNFPMECSQYIYGLLHFETFSQSLYQCDGEKWVQWHPKVFNTQTNAEIFPLDPSLDLDIPEKESTIAEELTSIEETTTLSTFEADSCMKGWQMFENKCYKWHRPSATWNKASEVCKSYQSGDLVIVESLEHNSWLLQLARNKPFWIGLHTKEGTNYWSYKMPNDASFLNWKKGFPRADTKLRCTLVRGSGLWINKNCETHEHSYICSMPLYVIDSHVVK</sequence>
<evidence type="ECO:0000256" key="6">
    <source>
        <dbReference type="ARBA" id="ARBA00022889"/>
    </source>
</evidence>
<accession>A0A8T0F7G5</accession>
<keyword evidence="16" id="KW-1185">Reference proteome</keyword>
<evidence type="ECO:0000256" key="2">
    <source>
        <dbReference type="ARBA" id="ARBA00022723"/>
    </source>
</evidence>
<organism evidence="15 16">
    <name type="scientific">Argiope bruennichi</name>
    <name type="common">Wasp spider</name>
    <name type="synonym">Aranea bruennichi</name>
    <dbReference type="NCBI Taxonomy" id="94029"/>
    <lineage>
        <taxon>Eukaryota</taxon>
        <taxon>Metazoa</taxon>
        <taxon>Ecdysozoa</taxon>
        <taxon>Arthropoda</taxon>
        <taxon>Chelicerata</taxon>
        <taxon>Arachnida</taxon>
        <taxon>Araneae</taxon>
        <taxon>Araneomorphae</taxon>
        <taxon>Entelegynae</taxon>
        <taxon>Araneoidea</taxon>
        <taxon>Araneidae</taxon>
        <taxon>Argiope</taxon>
    </lineage>
</organism>
<feature type="repeat" description="CSPG" evidence="10">
    <location>
        <begin position="1122"/>
        <end position="1218"/>
    </location>
</feature>
<dbReference type="SUPFAM" id="SSF56436">
    <property type="entry name" value="C-type lectin-like"/>
    <property type="match status" value="1"/>
</dbReference>
<keyword evidence="4" id="KW-0677">Repeat</keyword>
<keyword evidence="6" id="KW-0130">Cell adhesion</keyword>
<dbReference type="GO" id="GO:0016020">
    <property type="term" value="C:membrane"/>
    <property type="evidence" value="ECO:0007669"/>
    <property type="project" value="InterPro"/>
</dbReference>
<dbReference type="PROSITE" id="PS50268">
    <property type="entry name" value="CADHERIN_2"/>
    <property type="match status" value="1"/>
</dbReference>
<keyword evidence="5 9" id="KW-0106">Calcium</keyword>
<dbReference type="GO" id="GO:0005509">
    <property type="term" value="F:calcium ion binding"/>
    <property type="evidence" value="ECO:0007669"/>
    <property type="project" value="UniProtKB-UniRule"/>
</dbReference>
<feature type="repeat" description="CSPG" evidence="10">
    <location>
        <begin position="1469"/>
        <end position="1561"/>
    </location>
</feature>
<feature type="chain" id="PRO_5035716290" evidence="12">
    <location>
        <begin position="18"/>
        <end position="2076"/>
    </location>
</feature>
<keyword evidence="3 12" id="KW-0732">Signal</keyword>
<feature type="domain" description="Cadherin" evidence="14">
    <location>
        <begin position="498"/>
        <end position="606"/>
    </location>
</feature>
<dbReference type="GO" id="GO:0009653">
    <property type="term" value="P:anatomical structure morphogenesis"/>
    <property type="evidence" value="ECO:0007669"/>
    <property type="project" value="TreeGrafter"/>
</dbReference>
<evidence type="ECO:0000256" key="3">
    <source>
        <dbReference type="ARBA" id="ARBA00022729"/>
    </source>
</evidence>
<dbReference type="Pfam" id="PF19309">
    <property type="entry name" value="Frem_N"/>
    <property type="match status" value="1"/>
</dbReference>
<dbReference type="PROSITE" id="PS50041">
    <property type="entry name" value="C_TYPE_LECTIN_2"/>
    <property type="match status" value="1"/>
</dbReference>
<name>A0A8T0F7G5_ARGBR</name>
<dbReference type="PANTHER" id="PTHR45739">
    <property type="entry name" value="MATRIX PROTEIN, PUTATIVE-RELATED"/>
    <property type="match status" value="1"/>
</dbReference>
<dbReference type="InterPro" id="IPR038081">
    <property type="entry name" value="CalX-like_sf"/>
</dbReference>
<evidence type="ECO:0000259" key="14">
    <source>
        <dbReference type="PROSITE" id="PS50268"/>
    </source>
</evidence>
<feature type="region of interest" description="Disordered" evidence="11">
    <location>
        <begin position="1823"/>
        <end position="1855"/>
    </location>
</feature>
<evidence type="ECO:0000313" key="16">
    <source>
        <dbReference type="Proteomes" id="UP000807504"/>
    </source>
</evidence>
<dbReference type="Pfam" id="PF00059">
    <property type="entry name" value="Lectin_C"/>
    <property type="match status" value="1"/>
</dbReference>
<dbReference type="InterPro" id="IPR002126">
    <property type="entry name" value="Cadherin-like_dom"/>
</dbReference>
<feature type="repeat" description="CSPG" evidence="10">
    <location>
        <begin position="881"/>
        <end position="973"/>
    </location>
</feature>
<reference evidence="15" key="2">
    <citation type="submission" date="2020-06" db="EMBL/GenBank/DDBJ databases">
        <authorList>
            <person name="Sheffer M."/>
        </authorList>
    </citation>
    <scope>NUCLEOTIDE SEQUENCE</scope>
</reference>
<evidence type="ECO:0000256" key="1">
    <source>
        <dbReference type="ARBA" id="ARBA00005529"/>
    </source>
</evidence>
<reference evidence="15" key="1">
    <citation type="journal article" date="2020" name="bioRxiv">
        <title>Chromosome-level reference genome of the European wasp spider Argiope bruennichi: a resource for studies on range expansion and evolutionary adaptation.</title>
        <authorList>
            <person name="Sheffer M.M."/>
            <person name="Hoppe A."/>
            <person name="Krehenwinkel H."/>
            <person name="Uhl G."/>
            <person name="Kuss A.W."/>
            <person name="Jensen L."/>
            <person name="Jensen C."/>
            <person name="Gillespie R.G."/>
            <person name="Hoff K.J."/>
            <person name="Prost S."/>
        </authorList>
    </citation>
    <scope>NUCLEOTIDE SEQUENCE</scope>
</reference>
<feature type="repeat" description="CSPG" evidence="10">
    <location>
        <begin position="739"/>
        <end position="830"/>
    </location>
</feature>
<dbReference type="PANTHER" id="PTHR45739:SF11">
    <property type="entry name" value="FRAS1-RELATED EXTRACELLULAR MATRIX PROTEIN 1-LIKE ISOFORM X1"/>
    <property type="match status" value="1"/>
</dbReference>
<dbReference type="PROSITE" id="PS51854">
    <property type="entry name" value="CSPG"/>
    <property type="match status" value="10"/>
</dbReference>
<protein>
    <submittedName>
        <fullName evidence="15">FRAS1-related extracellular matrix protein 1 like protein</fullName>
    </submittedName>
</protein>
<dbReference type="InterPro" id="IPR045658">
    <property type="entry name" value="FRAS1-rel_N"/>
</dbReference>
<feature type="domain" description="C-type lectin" evidence="13">
    <location>
        <begin position="1951"/>
        <end position="2055"/>
    </location>
</feature>
<dbReference type="Gene3D" id="2.60.40.2030">
    <property type="match status" value="1"/>
</dbReference>
<feature type="repeat" description="CSPG" evidence="10">
    <location>
        <begin position="1239"/>
        <end position="1336"/>
    </location>
</feature>
<dbReference type="EMBL" id="JABXBU010000030">
    <property type="protein sequence ID" value="KAF8785360.1"/>
    <property type="molecule type" value="Genomic_DNA"/>
</dbReference>
<evidence type="ECO:0000256" key="12">
    <source>
        <dbReference type="SAM" id="SignalP"/>
    </source>
</evidence>
<feature type="repeat" description="CSPG" evidence="10">
    <location>
        <begin position="376"/>
        <end position="463"/>
    </location>
</feature>
<dbReference type="SMART" id="SM00034">
    <property type="entry name" value="CLECT"/>
    <property type="match status" value="1"/>
</dbReference>
<evidence type="ECO:0000256" key="7">
    <source>
        <dbReference type="ARBA" id="ARBA00023157"/>
    </source>
</evidence>
<evidence type="ECO:0000256" key="5">
    <source>
        <dbReference type="ARBA" id="ARBA00022837"/>
    </source>
</evidence>